<dbReference type="EMBL" id="CP020991">
    <property type="protein sequence ID" value="AUO18275.1"/>
    <property type="molecule type" value="Genomic_DNA"/>
</dbReference>
<dbReference type="InterPro" id="IPR043129">
    <property type="entry name" value="ATPase_NBD"/>
</dbReference>
<organism evidence="9 10">
    <name type="scientific">Monoglobus pectinilyticus</name>
    <dbReference type="NCBI Taxonomy" id="1981510"/>
    <lineage>
        <taxon>Bacteria</taxon>
        <taxon>Bacillati</taxon>
        <taxon>Bacillota</taxon>
        <taxon>Clostridia</taxon>
        <taxon>Monoglobales</taxon>
        <taxon>Monoglobaceae</taxon>
        <taxon>Monoglobus</taxon>
    </lineage>
</organism>
<comment type="cofactor">
    <cofactor evidence="7">
        <name>Mg(2+)</name>
        <dbReference type="ChEBI" id="CHEBI:18420"/>
    </cofactor>
    <cofactor evidence="7">
        <name>Mn(2+)</name>
        <dbReference type="ChEBI" id="CHEBI:29035"/>
    </cofactor>
    <text evidence="7">Mg(2+). Can also accept Mn(2+).</text>
</comment>
<evidence type="ECO:0000256" key="5">
    <source>
        <dbReference type="ARBA" id="ARBA00022777"/>
    </source>
</evidence>
<comment type="subcellular location">
    <subcellularLocation>
        <location evidence="7">Cytoplasm</location>
    </subcellularLocation>
</comment>
<dbReference type="GO" id="GO:0005524">
    <property type="term" value="F:ATP binding"/>
    <property type="evidence" value="ECO:0007669"/>
    <property type="project" value="UniProtKB-KW"/>
</dbReference>
<keyword evidence="7" id="KW-0460">Magnesium</keyword>
<dbReference type="PANTHER" id="PTHR21060">
    <property type="entry name" value="ACETATE KINASE"/>
    <property type="match status" value="1"/>
</dbReference>
<keyword evidence="3 7" id="KW-0808">Transferase</keyword>
<dbReference type="Proteomes" id="UP000235589">
    <property type="component" value="Chromosome"/>
</dbReference>
<dbReference type="GO" id="GO:0005737">
    <property type="term" value="C:cytoplasm"/>
    <property type="evidence" value="ECO:0007669"/>
    <property type="project" value="UniProtKB-SubCell"/>
</dbReference>
<dbReference type="Gene3D" id="3.30.420.40">
    <property type="match status" value="2"/>
</dbReference>
<dbReference type="RefSeq" id="WP_102364627.1">
    <property type="nucleotide sequence ID" value="NZ_CP020991.1"/>
</dbReference>
<dbReference type="InterPro" id="IPR000890">
    <property type="entry name" value="Aliphatic_acid_kin_short-chain"/>
</dbReference>
<evidence type="ECO:0000313" key="9">
    <source>
        <dbReference type="EMBL" id="AUO18275.1"/>
    </source>
</evidence>
<feature type="site" description="Transition state stabilizer" evidence="7">
    <location>
        <position position="180"/>
    </location>
</feature>
<evidence type="ECO:0000256" key="1">
    <source>
        <dbReference type="ARBA" id="ARBA00008748"/>
    </source>
</evidence>
<dbReference type="PROSITE" id="PS01075">
    <property type="entry name" value="ACETATE_KINASE_1"/>
    <property type="match status" value="1"/>
</dbReference>
<protein>
    <recommendedName>
        <fullName evidence="7">Acetate kinase</fullName>
        <ecNumber evidence="7">2.7.2.1</ecNumber>
    </recommendedName>
    <alternativeName>
        <fullName evidence="7">Acetokinase</fullName>
    </alternativeName>
</protein>
<dbReference type="CDD" id="cd24010">
    <property type="entry name" value="ASKHA_NBD_AcK_PK"/>
    <property type="match status" value="1"/>
</dbReference>
<evidence type="ECO:0000256" key="6">
    <source>
        <dbReference type="ARBA" id="ARBA00022840"/>
    </source>
</evidence>
<feature type="binding site" evidence="7">
    <location>
        <position position="384"/>
    </location>
    <ligand>
        <name>Mg(2+)</name>
        <dbReference type="ChEBI" id="CHEBI:18420"/>
    </ligand>
</feature>
<dbReference type="PIRSF" id="PIRSF000722">
    <property type="entry name" value="Acetate_prop_kin"/>
    <property type="match status" value="1"/>
</dbReference>
<dbReference type="KEGG" id="mpec:B9O19_00090"/>
<feature type="binding site" evidence="7">
    <location>
        <position position="7"/>
    </location>
    <ligand>
        <name>Mg(2+)</name>
        <dbReference type="ChEBI" id="CHEBI:18420"/>
    </ligand>
</feature>
<dbReference type="SUPFAM" id="SSF53067">
    <property type="entry name" value="Actin-like ATPase domain"/>
    <property type="match status" value="2"/>
</dbReference>
<gene>
    <name evidence="7" type="primary">ackA</name>
    <name evidence="9" type="ORF">B9O19_00090</name>
</gene>
<evidence type="ECO:0000256" key="4">
    <source>
        <dbReference type="ARBA" id="ARBA00022741"/>
    </source>
</evidence>
<dbReference type="InterPro" id="IPR004372">
    <property type="entry name" value="Ac/propionate_kinase"/>
</dbReference>
<dbReference type="GO" id="GO:0000287">
    <property type="term" value="F:magnesium ion binding"/>
    <property type="evidence" value="ECO:0007669"/>
    <property type="project" value="UniProtKB-UniRule"/>
</dbReference>
<feature type="binding site" evidence="7">
    <location>
        <begin position="208"/>
        <end position="212"/>
    </location>
    <ligand>
        <name>ATP</name>
        <dbReference type="ChEBI" id="CHEBI:30616"/>
    </ligand>
</feature>
<feature type="binding site" evidence="7">
    <location>
        <begin position="283"/>
        <end position="285"/>
    </location>
    <ligand>
        <name>ATP</name>
        <dbReference type="ChEBI" id="CHEBI:30616"/>
    </ligand>
</feature>
<dbReference type="AlphaFoldDB" id="A0A2K9NZ04"/>
<feature type="binding site" evidence="7">
    <location>
        <begin position="331"/>
        <end position="335"/>
    </location>
    <ligand>
        <name>ATP</name>
        <dbReference type="ChEBI" id="CHEBI:30616"/>
    </ligand>
</feature>
<dbReference type="GO" id="GO:0006085">
    <property type="term" value="P:acetyl-CoA biosynthetic process"/>
    <property type="evidence" value="ECO:0007669"/>
    <property type="project" value="UniProtKB-UniRule"/>
</dbReference>
<comment type="pathway">
    <text evidence="7">Metabolic intermediate biosynthesis; acetyl-CoA biosynthesis; acetyl-CoA from acetate: step 1/2.</text>
</comment>
<feature type="active site" description="Proton donor/acceptor" evidence="7">
    <location>
        <position position="148"/>
    </location>
</feature>
<keyword evidence="4 7" id="KW-0547">Nucleotide-binding</keyword>
<evidence type="ECO:0000256" key="2">
    <source>
        <dbReference type="ARBA" id="ARBA00022490"/>
    </source>
</evidence>
<feature type="binding site" evidence="7">
    <location>
        <position position="14"/>
    </location>
    <ligand>
        <name>ATP</name>
        <dbReference type="ChEBI" id="CHEBI:30616"/>
    </ligand>
</feature>
<dbReference type="OrthoDB" id="9802453at2"/>
<keyword evidence="5 7" id="KW-0418">Kinase</keyword>
<dbReference type="GO" id="GO:0008776">
    <property type="term" value="F:acetate kinase activity"/>
    <property type="evidence" value="ECO:0007669"/>
    <property type="project" value="UniProtKB-UniRule"/>
</dbReference>
<dbReference type="Pfam" id="PF00871">
    <property type="entry name" value="Acetate_kinase"/>
    <property type="match status" value="1"/>
</dbReference>
<dbReference type="NCBIfam" id="TIGR00016">
    <property type="entry name" value="ackA"/>
    <property type="match status" value="1"/>
</dbReference>
<sequence length="397" mass="43053">MKVLVINAGSSSLKYQLIETESEKVLAKGLCERIGLEGSKLTHSPEGKEKYVEEKPMPTHKTAVQMVLDALVDEEHGVIADINDISAVGHRVLHGGQYYSDSVVVNDDVKKVIKDCFPLGPLHNPANLIGIEACEDAMAGTPQVAVFDTAFGQSMEPKAYMYAIPYKYYEKYSIRKYGFHGTSHKFVSGRAIKFGELDNSNCKVIVCHLGNGASISASVGGKCVDTSMGLTPLEGLIMGTRSGDIDPAVVQYIANNENLSVDEVLNILNKESGVLGISGVSSDFRDLSAAAQEGNKRAQIALDAFIYRVAKYVGSYVAAMNGVDAIAFTGGIGENDCDTRYKICQYLGYLGIKIDEEKNKERGKEIYISTPDSNVKVMVIPTNEELAIARETLDLVK</sequence>
<comment type="similarity">
    <text evidence="1 7 8">Belongs to the acetokinase family.</text>
</comment>
<dbReference type="PROSITE" id="PS01076">
    <property type="entry name" value="ACETATE_KINASE_2"/>
    <property type="match status" value="1"/>
</dbReference>
<proteinExistence type="inferred from homology"/>
<evidence type="ECO:0000256" key="8">
    <source>
        <dbReference type="RuleBase" id="RU003835"/>
    </source>
</evidence>
<dbReference type="UniPathway" id="UPA00340">
    <property type="reaction ID" value="UER00458"/>
</dbReference>
<dbReference type="GeneID" id="98061523"/>
<dbReference type="PRINTS" id="PR00471">
    <property type="entry name" value="ACETATEKNASE"/>
</dbReference>
<keyword evidence="10" id="KW-1185">Reference proteome</keyword>
<dbReference type="EC" id="2.7.2.1" evidence="7"/>
<comment type="subunit">
    <text evidence="7">Homodimer.</text>
</comment>
<feature type="site" description="Transition state stabilizer" evidence="7">
    <location>
        <position position="241"/>
    </location>
</feature>
<comment type="function">
    <text evidence="7">Catalyzes the formation of acetyl phosphate from acetate and ATP. Can also catalyze the reverse reaction.</text>
</comment>
<dbReference type="GO" id="GO:0006083">
    <property type="term" value="P:acetate metabolic process"/>
    <property type="evidence" value="ECO:0007669"/>
    <property type="project" value="TreeGrafter"/>
</dbReference>
<keyword evidence="7" id="KW-0479">Metal-binding</keyword>
<feature type="binding site" evidence="7">
    <location>
        <position position="91"/>
    </location>
    <ligand>
        <name>substrate</name>
    </ligand>
</feature>
<evidence type="ECO:0000256" key="3">
    <source>
        <dbReference type="ARBA" id="ARBA00022679"/>
    </source>
</evidence>
<evidence type="ECO:0000256" key="7">
    <source>
        <dbReference type="HAMAP-Rule" id="MF_00020"/>
    </source>
</evidence>
<dbReference type="PANTHER" id="PTHR21060:SF15">
    <property type="entry name" value="ACETATE KINASE-RELATED"/>
    <property type="match status" value="1"/>
</dbReference>
<keyword evidence="2 7" id="KW-0963">Cytoplasm</keyword>
<dbReference type="HAMAP" id="MF_00020">
    <property type="entry name" value="Acetate_kinase"/>
    <property type="match status" value="1"/>
</dbReference>
<comment type="catalytic activity">
    <reaction evidence="7">
        <text>acetate + ATP = acetyl phosphate + ADP</text>
        <dbReference type="Rhea" id="RHEA:11352"/>
        <dbReference type="ChEBI" id="CHEBI:22191"/>
        <dbReference type="ChEBI" id="CHEBI:30089"/>
        <dbReference type="ChEBI" id="CHEBI:30616"/>
        <dbReference type="ChEBI" id="CHEBI:456216"/>
        <dbReference type="EC" id="2.7.2.1"/>
    </reaction>
</comment>
<keyword evidence="6 7" id="KW-0067">ATP-binding</keyword>
<name>A0A2K9NZ04_9FIRM</name>
<dbReference type="InterPro" id="IPR023865">
    <property type="entry name" value="Aliphatic_acid_kinase_CS"/>
</dbReference>
<evidence type="ECO:0000313" key="10">
    <source>
        <dbReference type="Proteomes" id="UP000235589"/>
    </source>
</evidence>
<accession>A0A2K9NZ04</accession>
<reference evidence="9 10" key="1">
    <citation type="submission" date="2017-04" db="EMBL/GenBank/DDBJ databases">
        <title>Monoglobus pectinilyticus 14 draft genome.</title>
        <authorList>
            <person name="Kim C."/>
            <person name="Rosendale D.I."/>
            <person name="Kelly W.J."/>
            <person name="Tannock G.W."/>
            <person name="Patchett M.L."/>
            <person name="Jordens J.Z."/>
        </authorList>
    </citation>
    <scope>NUCLEOTIDE SEQUENCE [LARGE SCALE GENOMIC DNA]</scope>
    <source>
        <strain evidence="9 10">14</strain>
    </source>
</reference>